<evidence type="ECO:0000313" key="5">
    <source>
        <dbReference type="Proteomes" id="UP000439903"/>
    </source>
</evidence>
<keyword evidence="4" id="KW-0378">Hydrolase</keyword>
<keyword evidence="2" id="KW-1015">Disulfide bond</keyword>
<dbReference type="Proteomes" id="UP000439903">
    <property type="component" value="Unassembled WGS sequence"/>
</dbReference>
<dbReference type="InterPro" id="IPR033121">
    <property type="entry name" value="PEPTIDASE_A1"/>
</dbReference>
<dbReference type="InterPro" id="IPR034164">
    <property type="entry name" value="Pepsin-like_dom"/>
</dbReference>
<dbReference type="GO" id="GO:0004190">
    <property type="term" value="F:aspartic-type endopeptidase activity"/>
    <property type="evidence" value="ECO:0007669"/>
    <property type="project" value="InterPro"/>
</dbReference>
<sequence length="179" mass="20267">MEIYLQRKNLMVSLVKQRAVRNPYFGIYLPRSNDIGILTLGDIDTTKFIVNLNYNNVPTLYGKYMFWVLDVDDISINGNKLDFKNRQAIFDTGSNIVFMSDDDAATYHKFINGSSFNDGIYTVPCNTTDQVAYIFGGVSYIIDQSDLVTGSDCSFSVQLGNNDNIWIIGDIFLRNVYSV</sequence>
<dbReference type="Pfam" id="PF00026">
    <property type="entry name" value="Asp"/>
    <property type="match status" value="1"/>
</dbReference>
<dbReference type="AlphaFoldDB" id="A0A8H4AG51"/>
<keyword evidence="4" id="KW-0645">Protease</keyword>
<feature type="domain" description="Peptidase A1" evidence="3">
    <location>
        <begin position="1"/>
        <end position="179"/>
    </location>
</feature>
<keyword evidence="5" id="KW-1185">Reference proteome</keyword>
<dbReference type="PROSITE" id="PS51767">
    <property type="entry name" value="PEPTIDASE_A1"/>
    <property type="match status" value="1"/>
</dbReference>
<dbReference type="OrthoDB" id="15189at2759"/>
<reference evidence="4 5" key="1">
    <citation type="journal article" date="2019" name="Environ. Microbiol.">
        <title>At the nexus of three kingdoms: the genome of the mycorrhizal fungus Gigaspora margarita provides insights into plant, endobacterial and fungal interactions.</title>
        <authorList>
            <person name="Venice F."/>
            <person name="Ghignone S."/>
            <person name="Salvioli di Fossalunga A."/>
            <person name="Amselem J."/>
            <person name="Novero M."/>
            <person name="Xianan X."/>
            <person name="Sedzielewska Toro K."/>
            <person name="Morin E."/>
            <person name="Lipzen A."/>
            <person name="Grigoriev I.V."/>
            <person name="Henrissat B."/>
            <person name="Martin F.M."/>
            <person name="Bonfante P."/>
        </authorList>
    </citation>
    <scope>NUCLEOTIDE SEQUENCE [LARGE SCALE GENOMIC DNA]</scope>
    <source>
        <strain evidence="4 5">BEG34</strain>
    </source>
</reference>
<dbReference type="InterPro" id="IPR021109">
    <property type="entry name" value="Peptidase_aspartic_dom_sf"/>
</dbReference>
<dbReference type="GO" id="GO:0006508">
    <property type="term" value="P:proteolysis"/>
    <property type="evidence" value="ECO:0007669"/>
    <property type="project" value="UniProtKB-KW"/>
</dbReference>
<evidence type="ECO:0000313" key="4">
    <source>
        <dbReference type="EMBL" id="KAF0492167.1"/>
    </source>
</evidence>
<dbReference type="PANTHER" id="PTHR47966:SF75">
    <property type="entry name" value="ENDOPEPTIDASE (CTSD), PUTATIVE (AFU_ORTHOLOGUE AFUA_4G07040)-RELATED"/>
    <property type="match status" value="1"/>
</dbReference>
<comment type="similarity">
    <text evidence="1">Belongs to the peptidase A1 family.</text>
</comment>
<protein>
    <submittedName>
        <fullName evidence="4">Acid protease</fullName>
    </submittedName>
</protein>
<evidence type="ECO:0000256" key="1">
    <source>
        <dbReference type="ARBA" id="ARBA00007447"/>
    </source>
</evidence>
<dbReference type="EMBL" id="WTPW01000651">
    <property type="protein sequence ID" value="KAF0492167.1"/>
    <property type="molecule type" value="Genomic_DNA"/>
</dbReference>
<organism evidence="4 5">
    <name type="scientific">Gigaspora margarita</name>
    <dbReference type="NCBI Taxonomy" id="4874"/>
    <lineage>
        <taxon>Eukaryota</taxon>
        <taxon>Fungi</taxon>
        <taxon>Fungi incertae sedis</taxon>
        <taxon>Mucoromycota</taxon>
        <taxon>Glomeromycotina</taxon>
        <taxon>Glomeromycetes</taxon>
        <taxon>Diversisporales</taxon>
        <taxon>Gigasporaceae</taxon>
        <taxon>Gigaspora</taxon>
    </lineage>
</organism>
<comment type="caution">
    <text evidence="4">The sequence shown here is derived from an EMBL/GenBank/DDBJ whole genome shotgun (WGS) entry which is preliminary data.</text>
</comment>
<dbReference type="InterPro" id="IPR001461">
    <property type="entry name" value="Aspartic_peptidase_A1"/>
</dbReference>
<dbReference type="CDD" id="cd05471">
    <property type="entry name" value="pepsin_like"/>
    <property type="match status" value="1"/>
</dbReference>
<gene>
    <name evidence="4" type="ORF">F8M41_021789</name>
</gene>
<accession>A0A8H4AG51</accession>
<name>A0A8H4AG51_GIGMA</name>
<dbReference type="PANTHER" id="PTHR47966">
    <property type="entry name" value="BETA-SITE APP-CLEAVING ENZYME, ISOFORM A-RELATED"/>
    <property type="match status" value="1"/>
</dbReference>
<dbReference type="Gene3D" id="2.40.70.10">
    <property type="entry name" value="Acid Proteases"/>
    <property type="match status" value="1"/>
</dbReference>
<evidence type="ECO:0000259" key="3">
    <source>
        <dbReference type="PROSITE" id="PS51767"/>
    </source>
</evidence>
<feature type="disulfide bond" evidence="2">
    <location>
        <begin position="125"/>
        <end position="153"/>
    </location>
</feature>
<dbReference type="PRINTS" id="PR00792">
    <property type="entry name" value="PEPSIN"/>
</dbReference>
<proteinExistence type="inferred from homology"/>
<evidence type="ECO:0000256" key="2">
    <source>
        <dbReference type="PIRSR" id="PIRSR601461-2"/>
    </source>
</evidence>
<dbReference type="SUPFAM" id="SSF50630">
    <property type="entry name" value="Acid proteases"/>
    <property type="match status" value="1"/>
</dbReference>